<dbReference type="Proteomes" id="UP000234420">
    <property type="component" value="Unassembled WGS sequence"/>
</dbReference>
<reference evidence="2 3" key="1">
    <citation type="journal article" date="2018" name="Syst. Appl. Microbiol.">
        <title>Photobacterium carnosum sp. nov., isolated from spoiled modified atmosphere packaged poultry meat.</title>
        <authorList>
            <person name="Hilgarth M."/>
            <person name="Fuertes S."/>
            <person name="Ehrmann M."/>
            <person name="Vogel R.F."/>
        </authorList>
    </citation>
    <scope>NUCLEOTIDE SEQUENCE [LARGE SCALE GENOMIC DNA]</scope>
    <source>
        <strain evidence="2 3">TMW 2.2021</strain>
    </source>
</reference>
<dbReference type="EMBL" id="NPIB01000002">
    <property type="protein sequence ID" value="PLC59268.1"/>
    <property type="molecule type" value="Genomic_DNA"/>
</dbReference>
<protein>
    <submittedName>
        <fullName evidence="2">Uncharacterized protein</fullName>
    </submittedName>
</protein>
<comment type="caution">
    <text evidence="2">The sequence shown here is derived from an EMBL/GenBank/DDBJ whole genome shotgun (WGS) entry which is preliminary data.</text>
</comment>
<accession>A0A2N4UW80</accession>
<gene>
    <name evidence="2" type="ORF">CIK00_03095</name>
</gene>
<keyword evidence="1" id="KW-0812">Transmembrane</keyword>
<keyword evidence="1" id="KW-1133">Transmembrane helix</keyword>
<keyword evidence="3" id="KW-1185">Reference proteome</keyword>
<feature type="transmembrane region" description="Helical" evidence="1">
    <location>
        <begin position="131"/>
        <end position="152"/>
    </location>
</feature>
<proteinExistence type="predicted"/>
<evidence type="ECO:0000313" key="2">
    <source>
        <dbReference type="EMBL" id="PLC59268.1"/>
    </source>
</evidence>
<organism evidence="2 3">
    <name type="scientific">Photobacterium carnosum</name>
    <dbReference type="NCBI Taxonomy" id="2023717"/>
    <lineage>
        <taxon>Bacteria</taxon>
        <taxon>Pseudomonadati</taxon>
        <taxon>Pseudomonadota</taxon>
        <taxon>Gammaproteobacteria</taxon>
        <taxon>Vibrionales</taxon>
        <taxon>Vibrionaceae</taxon>
        <taxon>Photobacterium</taxon>
    </lineage>
</organism>
<name>A0A2N4UW80_9GAMM</name>
<keyword evidence="1" id="KW-0472">Membrane</keyword>
<evidence type="ECO:0000313" key="3">
    <source>
        <dbReference type="Proteomes" id="UP000234420"/>
    </source>
</evidence>
<dbReference type="AlphaFoldDB" id="A0A2N4UW80"/>
<evidence type="ECO:0000256" key="1">
    <source>
        <dbReference type="SAM" id="Phobius"/>
    </source>
</evidence>
<sequence length="160" mass="17978">MINIKSNITASFPIYDGTHFVGSMICFMSDVEVMELKNTGHANLDIKMPNGEIRTFNCVLCRIDNFINVIVVSVNSNDFKFSFIDEIQPLLAQHQSNVFEVDEVAVWTINLVPGLRVSKAEKSSFFTLDPYVIGLVSLVILVSSVCIATHIVRFGFNFYM</sequence>